<evidence type="ECO:0008006" key="2">
    <source>
        <dbReference type="Google" id="ProtNLM"/>
    </source>
</evidence>
<evidence type="ECO:0000313" key="1">
    <source>
        <dbReference type="EMBL" id="SVE22155.1"/>
    </source>
</evidence>
<dbReference type="InterPro" id="IPR036250">
    <property type="entry name" value="AcylCo_DH-like_C"/>
</dbReference>
<dbReference type="SUPFAM" id="SSF47203">
    <property type="entry name" value="Acyl-CoA dehydrogenase C-terminal domain-like"/>
    <property type="match status" value="1"/>
</dbReference>
<sequence>CAAEMIQLHGGIGFTWEYDAHLYFKRARSTATLLQTNSELDEIIAEQLGLNSQVAS</sequence>
<dbReference type="GO" id="GO:0016627">
    <property type="term" value="F:oxidoreductase activity, acting on the CH-CH group of donors"/>
    <property type="evidence" value="ECO:0007669"/>
    <property type="project" value="InterPro"/>
</dbReference>
<dbReference type="AlphaFoldDB" id="A0A383BS50"/>
<proteinExistence type="predicted"/>
<reference evidence="1" key="1">
    <citation type="submission" date="2018-05" db="EMBL/GenBank/DDBJ databases">
        <authorList>
            <person name="Lanie J.A."/>
            <person name="Ng W.-L."/>
            <person name="Kazmierczak K.M."/>
            <person name="Andrzejewski T.M."/>
            <person name="Davidsen T.M."/>
            <person name="Wayne K.J."/>
            <person name="Tettelin H."/>
            <person name="Glass J.I."/>
            <person name="Rusch D."/>
            <person name="Podicherti R."/>
            <person name="Tsui H.-C.T."/>
            <person name="Winkler M.E."/>
        </authorList>
    </citation>
    <scope>NUCLEOTIDE SEQUENCE</scope>
</reference>
<feature type="non-terminal residue" evidence="1">
    <location>
        <position position="1"/>
    </location>
</feature>
<dbReference type="Gene3D" id="1.20.140.10">
    <property type="entry name" value="Butyryl-CoA Dehydrogenase, subunit A, domain 3"/>
    <property type="match status" value="1"/>
</dbReference>
<protein>
    <recommendedName>
        <fullName evidence="2">Acyl-CoA dehydrogenase/oxidase C-terminal domain-containing protein</fullName>
    </recommendedName>
</protein>
<gene>
    <name evidence="1" type="ORF">METZ01_LOCUS475009</name>
</gene>
<accession>A0A383BS50</accession>
<organism evidence="1">
    <name type="scientific">marine metagenome</name>
    <dbReference type="NCBI Taxonomy" id="408172"/>
    <lineage>
        <taxon>unclassified sequences</taxon>
        <taxon>metagenomes</taxon>
        <taxon>ecological metagenomes</taxon>
    </lineage>
</organism>
<name>A0A383BS50_9ZZZZ</name>
<dbReference type="EMBL" id="UINC01202382">
    <property type="protein sequence ID" value="SVE22155.1"/>
    <property type="molecule type" value="Genomic_DNA"/>
</dbReference>